<feature type="domain" description="Flagellar motor switch protein FliN-like C-terminal" evidence="11">
    <location>
        <begin position="253"/>
        <end position="322"/>
    </location>
</feature>
<dbReference type="AlphaFoldDB" id="W6SG68"/>
<keyword evidence="13" id="KW-1185">Reference proteome</keyword>
<dbReference type="GO" id="GO:0071978">
    <property type="term" value="P:bacterial-type flagellum-dependent swarming motility"/>
    <property type="evidence" value="ECO:0007669"/>
    <property type="project" value="TreeGrafter"/>
</dbReference>
<evidence type="ECO:0000259" key="11">
    <source>
        <dbReference type="Pfam" id="PF01052"/>
    </source>
</evidence>
<dbReference type="SUPFAM" id="SSF101801">
    <property type="entry name" value="Surface presentation of antigens (SPOA)"/>
    <property type="match status" value="1"/>
</dbReference>
<evidence type="ECO:0000256" key="3">
    <source>
        <dbReference type="ARBA" id="ARBA00011049"/>
    </source>
</evidence>
<dbReference type="NCBIfam" id="TIGR01397">
    <property type="entry name" value="fliM_switch"/>
    <property type="match status" value="1"/>
</dbReference>
<reference evidence="12 13" key="1">
    <citation type="submission" date="2013-11" db="EMBL/GenBank/DDBJ databases">
        <title>Complete genome sequence of Clostridum sp. M2/40.</title>
        <authorList>
            <person name="Wibberg D."/>
            <person name="Puehler A."/>
            <person name="Schlueter A."/>
        </authorList>
    </citation>
    <scope>NUCLEOTIDE SEQUENCE [LARGE SCALE GENOMIC DNA]</scope>
    <source>
        <strain evidence="13">M2/40</strain>
    </source>
</reference>
<dbReference type="RefSeq" id="WP_044037977.1">
    <property type="nucleotide sequence ID" value="NZ_HG917868.1"/>
</dbReference>
<dbReference type="InterPro" id="IPR001543">
    <property type="entry name" value="FliN-like_C"/>
</dbReference>
<dbReference type="Gene3D" id="2.30.330.10">
    <property type="entry name" value="SpoA-like"/>
    <property type="match status" value="1"/>
</dbReference>
<name>W6SG68_9CLOT</name>
<proteinExistence type="inferred from homology"/>
<accession>W6SG68</accession>
<evidence type="ECO:0000256" key="1">
    <source>
        <dbReference type="ARBA" id="ARBA00004117"/>
    </source>
</evidence>
<keyword evidence="12" id="KW-0969">Cilium</keyword>
<dbReference type="PRINTS" id="PR00955">
    <property type="entry name" value="FLGMOTORFLIM"/>
</dbReference>
<dbReference type="Pfam" id="PF02154">
    <property type="entry name" value="FliM"/>
    <property type="match status" value="1"/>
</dbReference>
<dbReference type="GO" id="GO:0009425">
    <property type="term" value="C:bacterial-type flagellum basal body"/>
    <property type="evidence" value="ECO:0007669"/>
    <property type="project" value="UniProtKB-SubCell"/>
</dbReference>
<keyword evidence="5" id="KW-1003">Cell membrane</keyword>
<dbReference type="PATRIC" id="fig|1216932.3.peg.1534"/>
<comment type="similarity">
    <text evidence="3">Belongs to the FliM family.</text>
</comment>
<evidence type="ECO:0000256" key="9">
    <source>
        <dbReference type="ARBA" id="ARBA00023143"/>
    </source>
</evidence>
<evidence type="ECO:0000256" key="10">
    <source>
        <dbReference type="NCBIfam" id="TIGR01397"/>
    </source>
</evidence>
<keyword evidence="9" id="KW-0975">Bacterial flagellum</keyword>
<dbReference type="Pfam" id="PF01052">
    <property type="entry name" value="FliMN_C"/>
    <property type="match status" value="1"/>
</dbReference>
<evidence type="ECO:0000256" key="7">
    <source>
        <dbReference type="ARBA" id="ARBA00022779"/>
    </source>
</evidence>
<organism evidence="12 13">
    <name type="scientific">Clostridium bornimense</name>
    <dbReference type="NCBI Taxonomy" id="1216932"/>
    <lineage>
        <taxon>Bacteria</taxon>
        <taxon>Bacillati</taxon>
        <taxon>Bacillota</taxon>
        <taxon>Clostridia</taxon>
        <taxon>Eubacteriales</taxon>
        <taxon>Clostridiaceae</taxon>
        <taxon>Clostridium</taxon>
    </lineage>
</organism>
<dbReference type="InterPro" id="IPR001689">
    <property type="entry name" value="Flag_FliM"/>
</dbReference>
<dbReference type="InterPro" id="IPR028976">
    <property type="entry name" value="CheC-like_sf"/>
</dbReference>
<protein>
    <recommendedName>
        <fullName evidence="4 10">Flagellar motor switch protein FliM</fullName>
    </recommendedName>
</protein>
<keyword evidence="8" id="KW-0472">Membrane</keyword>
<dbReference type="PANTHER" id="PTHR30034">
    <property type="entry name" value="FLAGELLAR MOTOR SWITCH PROTEIN FLIM"/>
    <property type="match status" value="1"/>
</dbReference>
<evidence type="ECO:0000313" key="12">
    <source>
        <dbReference type="EMBL" id="CDM68700.1"/>
    </source>
</evidence>
<dbReference type="EMBL" id="HG917868">
    <property type="protein sequence ID" value="CDM68700.1"/>
    <property type="molecule type" value="Genomic_DNA"/>
</dbReference>
<evidence type="ECO:0000256" key="5">
    <source>
        <dbReference type="ARBA" id="ARBA00022475"/>
    </source>
</evidence>
<evidence type="ECO:0000256" key="8">
    <source>
        <dbReference type="ARBA" id="ARBA00023136"/>
    </source>
</evidence>
<comment type="subcellular location">
    <subcellularLocation>
        <location evidence="1">Bacterial flagellum basal body</location>
    </subcellularLocation>
    <subcellularLocation>
        <location evidence="2">Cell membrane</location>
        <topology evidence="2">Peripheral membrane protein</topology>
    </subcellularLocation>
</comment>
<dbReference type="eggNOG" id="COG1868">
    <property type="taxonomic scope" value="Bacteria"/>
</dbReference>
<dbReference type="SUPFAM" id="SSF103039">
    <property type="entry name" value="CheC-like"/>
    <property type="match status" value="1"/>
</dbReference>
<dbReference type="Proteomes" id="UP000019426">
    <property type="component" value="Chromosome M2/40_rep1"/>
</dbReference>
<dbReference type="GO" id="GO:0050918">
    <property type="term" value="P:positive chemotaxis"/>
    <property type="evidence" value="ECO:0007669"/>
    <property type="project" value="TreeGrafter"/>
</dbReference>
<keyword evidence="7" id="KW-0283">Flagellar rotation</keyword>
<dbReference type="CDD" id="cd17908">
    <property type="entry name" value="FliM"/>
    <property type="match status" value="1"/>
</dbReference>
<dbReference type="OrthoDB" id="9806941at2"/>
<evidence type="ECO:0000313" key="13">
    <source>
        <dbReference type="Proteomes" id="UP000019426"/>
    </source>
</evidence>
<dbReference type="KEGG" id="clt:CM240_1542"/>
<keyword evidence="12" id="KW-0966">Cell projection</keyword>
<evidence type="ECO:0000256" key="2">
    <source>
        <dbReference type="ARBA" id="ARBA00004202"/>
    </source>
</evidence>
<dbReference type="InterPro" id="IPR036429">
    <property type="entry name" value="SpoA-like_sf"/>
</dbReference>
<evidence type="ECO:0000256" key="6">
    <source>
        <dbReference type="ARBA" id="ARBA00022500"/>
    </source>
</evidence>
<dbReference type="GO" id="GO:0005886">
    <property type="term" value="C:plasma membrane"/>
    <property type="evidence" value="ECO:0007669"/>
    <property type="project" value="UniProtKB-SubCell"/>
</dbReference>
<keyword evidence="12" id="KW-0282">Flagellum</keyword>
<evidence type="ECO:0000256" key="4">
    <source>
        <dbReference type="ARBA" id="ARBA00021898"/>
    </source>
</evidence>
<dbReference type="PIRSF" id="PIRSF002888">
    <property type="entry name" value="FliM"/>
    <property type="match status" value="1"/>
</dbReference>
<sequence>MADVLSQSEIDALLLALDSGELKPEEITNEEEKQKVKLYDFRSPQKFSKDHIRTLELIYDNYSRIIANYLAAQVRTTVKVNLEYIEQTTYEEFMHSISNPTILNLFKLQPLSGTLLFETNQQFTYQIIDILLGGKGEGVYKTRSISDIDRNIIMKINQALVAHLKLAWSDVLSVEPEFEGIETNPALNQTLAPHEPVVLITLSVEIGKNSTFLNMCIPYLSVEKILDKLVFSYWYQESDENDKAETQEKIVENLNKVEVPINVLLGKSQISVHDFLSVMTGDVITLDTKCDDPLKVLVDNKVHYIAKPGVVGKKLGVQVISVNNEEVDGDD</sequence>
<gene>
    <name evidence="12" type="ORF">CM240_1542</name>
</gene>
<keyword evidence="6" id="KW-0145">Chemotaxis</keyword>
<dbReference type="STRING" id="1216932.CM240_1542"/>
<dbReference type="HOGENOM" id="CLU_052646_0_0_9"/>
<dbReference type="PANTHER" id="PTHR30034:SF6">
    <property type="entry name" value="YOP PROTEINS TRANSLOCATION PROTEIN Q"/>
    <property type="match status" value="1"/>
</dbReference>
<dbReference type="Gene3D" id="3.40.1550.10">
    <property type="entry name" value="CheC-like"/>
    <property type="match status" value="1"/>
</dbReference>
<dbReference type="GO" id="GO:0003774">
    <property type="term" value="F:cytoskeletal motor activity"/>
    <property type="evidence" value="ECO:0007669"/>
    <property type="project" value="InterPro"/>
</dbReference>